<accession>A0A9W4WYR5</accession>
<organism evidence="1 2">
    <name type="scientific">Funneliformis geosporum</name>
    <dbReference type="NCBI Taxonomy" id="1117311"/>
    <lineage>
        <taxon>Eukaryota</taxon>
        <taxon>Fungi</taxon>
        <taxon>Fungi incertae sedis</taxon>
        <taxon>Mucoromycota</taxon>
        <taxon>Glomeromycotina</taxon>
        <taxon>Glomeromycetes</taxon>
        <taxon>Glomerales</taxon>
        <taxon>Glomeraceae</taxon>
        <taxon>Funneliformis</taxon>
    </lineage>
</organism>
<keyword evidence="2" id="KW-1185">Reference proteome</keyword>
<sequence length="48" mass="5637">MSIEEKLLAFIREVLTEVMYIDNNSSKVILQDQPIELLCKLSQKVEKR</sequence>
<dbReference type="OrthoDB" id="2406181at2759"/>
<dbReference type="AlphaFoldDB" id="A0A9W4WYR5"/>
<protein>
    <submittedName>
        <fullName evidence="1">9867_t:CDS:1</fullName>
    </submittedName>
</protein>
<name>A0A9W4WYR5_9GLOM</name>
<reference evidence="1" key="1">
    <citation type="submission" date="2022-08" db="EMBL/GenBank/DDBJ databases">
        <authorList>
            <person name="Kallberg Y."/>
            <person name="Tangrot J."/>
            <person name="Rosling A."/>
        </authorList>
    </citation>
    <scope>NUCLEOTIDE SEQUENCE</scope>
    <source>
        <strain evidence="1">Wild A</strain>
    </source>
</reference>
<evidence type="ECO:0000313" key="1">
    <source>
        <dbReference type="EMBL" id="CAI2189186.1"/>
    </source>
</evidence>
<evidence type="ECO:0000313" key="2">
    <source>
        <dbReference type="Proteomes" id="UP001153678"/>
    </source>
</evidence>
<comment type="caution">
    <text evidence="1">The sequence shown here is derived from an EMBL/GenBank/DDBJ whole genome shotgun (WGS) entry which is preliminary data.</text>
</comment>
<proteinExistence type="predicted"/>
<dbReference type="EMBL" id="CAMKVN010005664">
    <property type="protein sequence ID" value="CAI2189186.1"/>
    <property type="molecule type" value="Genomic_DNA"/>
</dbReference>
<gene>
    <name evidence="1" type="ORF">FWILDA_LOCUS13955</name>
</gene>
<dbReference type="Proteomes" id="UP001153678">
    <property type="component" value="Unassembled WGS sequence"/>
</dbReference>